<dbReference type="Pfam" id="PF00400">
    <property type="entry name" value="WD40"/>
    <property type="match status" value="1"/>
</dbReference>
<proteinExistence type="predicted"/>
<keyword evidence="2" id="KW-0472">Membrane</keyword>
<dbReference type="InterPro" id="IPR001680">
    <property type="entry name" value="WD40_rpt"/>
</dbReference>
<keyword evidence="2" id="KW-0812">Transmembrane</keyword>
<organism evidence="3">
    <name type="scientific">Spongospora subterranea</name>
    <dbReference type="NCBI Taxonomy" id="70186"/>
    <lineage>
        <taxon>Eukaryota</taxon>
        <taxon>Sar</taxon>
        <taxon>Rhizaria</taxon>
        <taxon>Endomyxa</taxon>
        <taxon>Phytomyxea</taxon>
        <taxon>Plasmodiophorida</taxon>
        <taxon>Plasmodiophoridae</taxon>
        <taxon>Spongospora</taxon>
    </lineage>
</organism>
<keyword evidence="2" id="KW-1133">Transmembrane helix</keyword>
<keyword evidence="1" id="KW-0853">WD repeat</keyword>
<evidence type="ECO:0000256" key="2">
    <source>
        <dbReference type="SAM" id="Phobius"/>
    </source>
</evidence>
<dbReference type="Gene3D" id="2.130.10.10">
    <property type="entry name" value="YVTN repeat-like/Quinoprotein amine dehydrogenase"/>
    <property type="match status" value="1"/>
</dbReference>
<feature type="non-terminal residue" evidence="3">
    <location>
        <position position="1"/>
    </location>
</feature>
<name>A0A0H5RS37_9EUKA</name>
<evidence type="ECO:0000313" key="3">
    <source>
        <dbReference type="EMBL" id="CRZ11549.1"/>
    </source>
</evidence>
<dbReference type="PROSITE" id="PS50082">
    <property type="entry name" value="WD_REPEATS_2"/>
    <property type="match status" value="1"/>
</dbReference>
<sequence length="220" mass="24972">SYRVAPGRPDQYNDPWIVIWMPRRRWAIVKCQGNSLDIINCDASCSSVSRVIGSPHIMHLQGHTSSVVNVEYSPDESMIASRGVDNRIFIWSFIRDCISHKAMINIDNNDDVRAMQFSPYCLNLATAGAGITIYMGLISFPSIYIRYRPYRHQRLIHITWQALDRLLTLNIINETTVHYINGTTLTPLTTIRHPSLIIIPISNSSINSSQDQNADPKMIS</sequence>
<protein>
    <submittedName>
        <fullName evidence="3">Uncharacterized protein</fullName>
    </submittedName>
</protein>
<dbReference type="InterPro" id="IPR036322">
    <property type="entry name" value="WD40_repeat_dom_sf"/>
</dbReference>
<dbReference type="PROSITE" id="PS50294">
    <property type="entry name" value="WD_REPEATS_REGION"/>
    <property type="match status" value="1"/>
</dbReference>
<feature type="transmembrane region" description="Helical" evidence="2">
    <location>
        <begin position="124"/>
        <end position="145"/>
    </location>
</feature>
<dbReference type="SMART" id="SM00320">
    <property type="entry name" value="WD40"/>
    <property type="match status" value="2"/>
</dbReference>
<accession>A0A0H5RS37</accession>
<dbReference type="EMBL" id="HACM01011107">
    <property type="protein sequence ID" value="CRZ11549.1"/>
    <property type="molecule type" value="Transcribed_RNA"/>
</dbReference>
<reference evidence="3" key="1">
    <citation type="submission" date="2015-04" db="EMBL/GenBank/DDBJ databases">
        <title>The genome sequence of the plant pathogenic Rhizarian Plasmodiophora brassicae reveals insights in its biotrophic life cycle and the origin of chitin synthesis.</title>
        <authorList>
            <person name="Schwelm A."/>
            <person name="Fogelqvist J."/>
            <person name="Knaust A."/>
            <person name="Julke S."/>
            <person name="Lilja T."/>
            <person name="Dhandapani V."/>
            <person name="Bonilla-Rosso G."/>
            <person name="Karlsson M."/>
            <person name="Shevchenko A."/>
            <person name="Choi S.R."/>
            <person name="Kim H.G."/>
            <person name="Park J.Y."/>
            <person name="Lim Y.P."/>
            <person name="Ludwig-Muller J."/>
            <person name="Dixelius C."/>
        </authorList>
    </citation>
    <scope>NUCLEOTIDE SEQUENCE</scope>
    <source>
        <tissue evidence="3">Potato root galls</tissue>
    </source>
</reference>
<evidence type="ECO:0000256" key="1">
    <source>
        <dbReference type="PROSITE-ProRule" id="PRU00221"/>
    </source>
</evidence>
<feature type="repeat" description="WD" evidence="1">
    <location>
        <begin position="60"/>
        <end position="92"/>
    </location>
</feature>
<dbReference type="InterPro" id="IPR015943">
    <property type="entry name" value="WD40/YVTN_repeat-like_dom_sf"/>
</dbReference>
<dbReference type="SUPFAM" id="SSF50978">
    <property type="entry name" value="WD40 repeat-like"/>
    <property type="match status" value="1"/>
</dbReference>
<dbReference type="AlphaFoldDB" id="A0A0H5RS37"/>